<evidence type="ECO:0000313" key="1">
    <source>
        <dbReference type="EMBL" id="HGB14759.1"/>
    </source>
</evidence>
<dbReference type="AlphaFoldDB" id="A0A7C3SJI0"/>
<reference evidence="1" key="1">
    <citation type="journal article" date="2020" name="mSystems">
        <title>Genome- and Community-Level Interaction Insights into Carbon Utilization and Element Cycling Functions of Hydrothermarchaeota in Hydrothermal Sediment.</title>
        <authorList>
            <person name="Zhou Z."/>
            <person name="Liu Y."/>
            <person name="Xu W."/>
            <person name="Pan J."/>
            <person name="Luo Z.H."/>
            <person name="Li M."/>
        </authorList>
    </citation>
    <scope>NUCLEOTIDE SEQUENCE [LARGE SCALE GENOMIC DNA]</scope>
    <source>
        <strain evidence="1">SpSt-776</strain>
    </source>
</reference>
<sequence length="61" mass="6767">MSKRKYTVRAECPACACGDITFLGPEKLREKFIGKEEEIDILCPMCGTKTKGKLVEEGEKG</sequence>
<protein>
    <submittedName>
        <fullName evidence="1">Uncharacterized protein</fullName>
    </submittedName>
</protein>
<proteinExistence type="predicted"/>
<name>A0A7C3SJI0_9BACT</name>
<gene>
    <name evidence="1" type="ORF">ENV62_05945</name>
</gene>
<organism evidence="1">
    <name type="scientific">Desulfobacca acetoxidans</name>
    <dbReference type="NCBI Taxonomy" id="60893"/>
    <lineage>
        <taxon>Bacteria</taxon>
        <taxon>Pseudomonadati</taxon>
        <taxon>Thermodesulfobacteriota</taxon>
        <taxon>Desulfobaccia</taxon>
        <taxon>Desulfobaccales</taxon>
        <taxon>Desulfobaccaceae</taxon>
        <taxon>Desulfobacca</taxon>
    </lineage>
</organism>
<comment type="caution">
    <text evidence="1">The sequence shown here is derived from an EMBL/GenBank/DDBJ whole genome shotgun (WGS) entry which is preliminary data.</text>
</comment>
<dbReference type="EMBL" id="DTHB01000043">
    <property type="protein sequence ID" value="HGB14759.1"/>
    <property type="molecule type" value="Genomic_DNA"/>
</dbReference>
<accession>A0A7C3SJI0</accession>